<accession>A0ABW5IIF8</accession>
<evidence type="ECO:0000256" key="1">
    <source>
        <dbReference type="SAM" id="MobiDB-lite"/>
    </source>
</evidence>
<dbReference type="RefSeq" id="WP_377503346.1">
    <property type="nucleotide sequence ID" value="NZ_JBHULU010000004.1"/>
</dbReference>
<evidence type="ECO:0000313" key="2">
    <source>
        <dbReference type="EMBL" id="MFD2512886.1"/>
    </source>
</evidence>
<gene>
    <name evidence="2" type="ORF">ACFSRY_03345</name>
</gene>
<comment type="caution">
    <text evidence="2">The sequence shown here is derived from an EMBL/GenBank/DDBJ whole genome shotgun (WGS) entry which is preliminary data.</text>
</comment>
<dbReference type="Proteomes" id="UP001597544">
    <property type="component" value="Unassembled WGS sequence"/>
</dbReference>
<reference evidence="3" key="1">
    <citation type="journal article" date="2019" name="Int. J. Syst. Evol. Microbiol.">
        <title>The Global Catalogue of Microorganisms (GCM) 10K type strain sequencing project: providing services to taxonomists for standard genome sequencing and annotation.</title>
        <authorList>
            <consortium name="The Broad Institute Genomics Platform"/>
            <consortium name="The Broad Institute Genome Sequencing Center for Infectious Disease"/>
            <person name="Wu L."/>
            <person name="Ma J."/>
        </authorList>
    </citation>
    <scope>NUCLEOTIDE SEQUENCE [LARGE SCALE GENOMIC DNA]</scope>
    <source>
        <strain evidence="3">KCTC 42498</strain>
    </source>
</reference>
<feature type="compositionally biased region" description="Low complexity" evidence="1">
    <location>
        <begin position="33"/>
        <end position="51"/>
    </location>
</feature>
<keyword evidence="3" id="KW-1185">Reference proteome</keyword>
<evidence type="ECO:0000313" key="3">
    <source>
        <dbReference type="Proteomes" id="UP001597544"/>
    </source>
</evidence>
<organism evidence="2 3">
    <name type="scientific">Pontibacter locisalis</name>
    <dbReference type="NCBI Taxonomy" id="1719035"/>
    <lineage>
        <taxon>Bacteria</taxon>
        <taxon>Pseudomonadati</taxon>
        <taxon>Bacteroidota</taxon>
        <taxon>Cytophagia</taxon>
        <taxon>Cytophagales</taxon>
        <taxon>Hymenobacteraceae</taxon>
        <taxon>Pontibacter</taxon>
    </lineage>
</organism>
<name>A0ABW5IIF8_9BACT</name>
<sequence>MKTNKDKNQSRMAADINDTSRTMKPGKDLKGETTSQNSTSSPNVSGSGSATNIPSSQGRGWHGDSEGHAKAGSQSHKNTGKDKS</sequence>
<protein>
    <submittedName>
        <fullName evidence="2">Uncharacterized protein</fullName>
    </submittedName>
</protein>
<feature type="region of interest" description="Disordered" evidence="1">
    <location>
        <begin position="1"/>
        <end position="84"/>
    </location>
</feature>
<proteinExistence type="predicted"/>
<dbReference type="EMBL" id="JBHULU010000004">
    <property type="protein sequence ID" value="MFD2512886.1"/>
    <property type="molecule type" value="Genomic_DNA"/>
</dbReference>